<name>A0A139IRC9_9PEZI</name>
<organism evidence="2 3">
    <name type="scientific">Pseudocercospora musae</name>
    <dbReference type="NCBI Taxonomy" id="113226"/>
    <lineage>
        <taxon>Eukaryota</taxon>
        <taxon>Fungi</taxon>
        <taxon>Dikarya</taxon>
        <taxon>Ascomycota</taxon>
        <taxon>Pezizomycotina</taxon>
        <taxon>Dothideomycetes</taxon>
        <taxon>Dothideomycetidae</taxon>
        <taxon>Mycosphaerellales</taxon>
        <taxon>Mycosphaerellaceae</taxon>
        <taxon>Pseudocercospora</taxon>
    </lineage>
</organism>
<protein>
    <submittedName>
        <fullName evidence="2">Uncharacterized protein</fullName>
    </submittedName>
</protein>
<dbReference type="AlphaFoldDB" id="A0A139IRC9"/>
<dbReference type="OrthoDB" id="3643293at2759"/>
<evidence type="ECO:0000313" key="3">
    <source>
        <dbReference type="Proteomes" id="UP000073492"/>
    </source>
</evidence>
<keyword evidence="3" id="KW-1185">Reference proteome</keyword>
<evidence type="ECO:0000256" key="1">
    <source>
        <dbReference type="SAM" id="MobiDB-lite"/>
    </source>
</evidence>
<reference evidence="2 3" key="1">
    <citation type="submission" date="2015-07" db="EMBL/GenBank/DDBJ databases">
        <title>Comparative genomics of the Sigatoka disease complex on banana suggests a link between parallel evolutionary changes in Pseudocercospora fijiensis and Pseudocercospora eumusae and increased virulence on the banana host.</title>
        <authorList>
            <person name="Chang T.-C."/>
            <person name="Salvucci A."/>
            <person name="Crous P.W."/>
            <person name="Stergiopoulos I."/>
        </authorList>
    </citation>
    <scope>NUCLEOTIDE SEQUENCE [LARGE SCALE GENOMIC DNA]</scope>
    <source>
        <strain evidence="2 3">CBS 116634</strain>
    </source>
</reference>
<sequence>MSAILRTSLFRATATMTPYACVARSLGAPFMSAQRNYAAAMPLATHQTISNLLNESIAAGKHTVTAIQCTVLQQPESSVIRTQPKPMGPGEEDTKLGFSSAGVEGAPEKMVKVQALVELVVKAKDFGEVERMGLLERE</sequence>
<gene>
    <name evidence="2" type="ORF">AC579_5814</name>
</gene>
<accession>A0A139IRC9</accession>
<proteinExistence type="predicted"/>
<dbReference type="Proteomes" id="UP000073492">
    <property type="component" value="Unassembled WGS sequence"/>
</dbReference>
<feature type="region of interest" description="Disordered" evidence="1">
    <location>
        <begin position="77"/>
        <end position="101"/>
    </location>
</feature>
<comment type="caution">
    <text evidence="2">The sequence shown here is derived from an EMBL/GenBank/DDBJ whole genome shotgun (WGS) entry which is preliminary data.</text>
</comment>
<evidence type="ECO:0000313" key="2">
    <source>
        <dbReference type="EMBL" id="KXT17235.1"/>
    </source>
</evidence>
<dbReference type="EMBL" id="LFZO01000023">
    <property type="protein sequence ID" value="KXT17235.1"/>
    <property type="molecule type" value="Genomic_DNA"/>
</dbReference>